<keyword evidence="1" id="KW-0472">Membrane</keyword>
<dbReference type="AlphaFoldDB" id="A0A8S1XCG4"/>
<keyword evidence="3" id="KW-1185">Reference proteome</keyword>
<reference evidence="2" key="1">
    <citation type="submission" date="2021-01" db="EMBL/GenBank/DDBJ databases">
        <authorList>
            <consortium name="Genoscope - CEA"/>
            <person name="William W."/>
        </authorList>
    </citation>
    <scope>NUCLEOTIDE SEQUENCE</scope>
</reference>
<accession>A0A8S1XCG4</accession>
<protein>
    <submittedName>
        <fullName evidence="2">Uncharacterized protein</fullName>
    </submittedName>
</protein>
<proteinExistence type="predicted"/>
<dbReference type="EMBL" id="CAJJDP010000117">
    <property type="protein sequence ID" value="CAD8198649.1"/>
    <property type="molecule type" value="Genomic_DNA"/>
</dbReference>
<dbReference type="Proteomes" id="UP000683925">
    <property type="component" value="Unassembled WGS sequence"/>
</dbReference>
<keyword evidence="1" id="KW-1133">Transmembrane helix</keyword>
<sequence length="55" mass="6622">MLISNFYFYNSDTQFFNARLTLFVSNYYTNLICLFILFTPSGEGRYYFTVKCLFL</sequence>
<evidence type="ECO:0000313" key="2">
    <source>
        <dbReference type="EMBL" id="CAD8198649.1"/>
    </source>
</evidence>
<keyword evidence="1" id="KW-0812">Transmembrane</keyword>
<evidence type="ECO:0000313" key="3">
    <source>
        <dbReference type="Proteomes" id="UP000683925"/>
    </source>
</evidence>
<organism evidence="2 3">
    <name type="scientific">Paramecium octaurelia</name>
    <dbReference type="NCBI Taxonomy" id="43137"/>
    <lineage>
        <taxon>Eukaryota</taxon>
        <taxon>Sar</taxon>
        <taxon>Alveolata</taxon>
        <taxon>Ciliophora</taxon>
        <taxon>Intramacronucleata</taxon>
        <taxon>Oligohymenophorea</taxon>
        <taxon>Peniculida</taxon>
        <taxon>Parameciidae</taxon>
        <taxon>Paramecium</taxon>
    </lineage>
</organism>
<name>A0A8S1XCG4_PAROT</name>
<comment type="caution">
    <text evidence="2">The sequence shown here is derived from an EMBL/GenBank/DDBJ whole genome shotgun (WGS) entry which is preliminary data.</text>
</comment>
<feature type="transmembrane region" description="Helical" evidence="1">
    <location>
        <begin position="20"/>
        <end position="38"/>
    </location>
</feature>
<evidence type="ECO:0000256" key="1">
    <source>
        <dbReference type="SAM" id="Phobius"/>
    </source>
</evidence>
<gene>
    <name evidence="2" type="ORF">POCTA_138.1.T1170116</name>
</gene>